<dbReference type="EMBL" id="BAABIG010000089">
    <property type="protein sequence ID" value="GAA4823808.1"/>
    <property type="molecule type" value="Genomic_DNA"/>
</dbReference>
<reference evidence="3" key="1">
    <citation type="journal article" date="2019" name="Int. J. Syst. Evol. Microbiol.">
        <title>The Global Catalogue of Microorganisms (GCM) 10K type strain sequencing project: providing services to taxonomists for standard genome sequencing and annotation.</title>
        <authorList>
            <consortium name="The Broad Institute Genomics Platform"/>
            <consortium name="The Broad Institute Genome Sequencing Center for Infectious Disease"/>
            <person name="Wu L."/>
            <person name="Ma J."/>
        </authorList>
    </citation>
    <scope>NUCLEOTIDE SEQUENCE [LARGE SCALE GENOMIC DNA]</scope>
    <source>
        <strain evidence="3">JCM 18081</strain>
    </source>
</reference>
<dbReference type="RefSeq" id="WP_345624432.1">
    <property type="nucleotide sequence ID" value="NZ_BAABIG010000089.1"/>
</dbReference>
<feature type="coiled-coil region" evidence="1">
    <location>
        <begin position="10"/>
        <end position="50"/>
    </location>
</feature>
<comment type="caution">
    <text evidence="2">The sequence shown here is derived from an EMBL/GenBank/DDBJ whole genome shotgun (WGS) entry which is preliminary data.</text>
</comment>
<keyword evidence="1" id="KW-0175">Coiled coil</keyword>
<proteinExistence type="predicted"/>
<dbReference type="Proteomes" id="UP001501265">
    <property type="component" value="Unassembled WGS sequence"/>
</dbReference>
<organism evidence="2 3">
    <name type="scientific">Streptomyces ziwulingensis</name>
    <dbReference type="NCBI Taxonomy" id="1045501"/>
    <lineage>
        <taxon>Bacteria</taxon>
        <taxon>Bacillati</taxon>
        <taxon>Actinomycetota</taxon>
        <taxon>Actinomycetes</taxon>
        <taxon>Kitasatosporales</taxon>
        <taxon>Streptomycetaceae</taxon>
        <taxon>Streptomyces</taxon>
    </lineage>
</organism>
<protein>
    <submittedName>
        <fullName evidence="2">Uncharacterized protein</fullName>
    </submittedName>
</protein>
<evidence type="ECO:0000313" key="2">
    <source>
        <dbReference type="EMBL" id="GAA4823808.1"/>
    </source>
</evidence>
<sequence length="224" mass="24940">MTTTSAAERAAALRAEYARLGENVDHLSDLDLLNREVERVASESRRHQNAYSALLQDQVKKEQSCWAAARRASAEDRSAWAGMYLGHLVRLNAHQINGLIHRAAQLPDGRVPVEVARALKEAAQQAKWSMSGVIGGTHSQLDGVRRQSEEIRLVEKQRDEIWRLRQFITELGQRLHVQHGGKGSRENGWRCECSGCELIRAMDDVPVERDAEIATPTTSAVTAA</sequence>
<accession>A0ABP9D3B3</accession>
<keyword evidence="3" id="KW-1185">Reference proteome</keyword>
<gene>
    <name evidence="2" type="ORF">GCM10023220_66810</name>
</gene>
<evidence type="ECO:0000256" key="1">
    <source>
        <dbReference type="SAM" id="Coils"/>
    </source>
</evidence>
<name>A0ABP9D3B3_9ACTN</name>
<evidence type="ECO:0000313" key="3">
    <source>
        <dbReference type="Proteomes" id="UP001501265"/>
    </source>
</evidence>